<feature type="non-terminal residue" evidence="3">
    <location>
        <position position="324"/>
    </location>
</feature>
<dbReference type="GO" id="GO:0140662">
    <property type="term" value="F:ATP-dependent protein folding chaperone"/>
    <property type="evidence" value="ECO:0007669"/>
    <property type="project" value="InterPro"/>
</dbReference>
<dbReference type="SUPFAM" id="SSF53067">
    <property type="entry name" value="Actin-like ATPase domain"/>
    <property type="match status" value="2"/>
</dbReference>
<sequence length="324" mass="36389">MTQQEELSTSIGIDLGLTYSSVAYYDIVRNEPIIPQDEIGKEQIASCVSLSQLNNSGFAIVGNWAKYDINNRCLIYDNKKIIGRNEDDVSYEDYPFEVKCRDDGSAYIECYNPKTQESEEFEPEEISGMILKYLYEIAQAKLGNQPISNVVVTVPVYFNDKQREATLLACKLAGIKNVSLANEPTAAIAGYKREHPNSLKNGDKIVVIDFGGALDVTCCKIVNDNIIVESSGGNQNLGGNDFDNVMIDIIKERIEESIPGYYEKKQGMTQKEKIALNKKLVRLKKESEKIKIVLSGKTDAELDLETLLSNDYDDEYDIYPIIKR</sequence>
<dbReference type="Gene3D" id="3.30.30.30">
    <property type="match status" value="1"/>
</dbReference>
<keyword evidence="1" id="KW-0547">Nucleotide-binding</keyword>
<accession>B0E5M2</accession>
<dbReference type="Gene3D" id="3.90.640.10">
    <property type="entry name" value="Actin, Chain A, domain 4"/>
    <property type="match status" value="1"/>
</dbReference>
<dbReference type="Gene3D" id="3.30.420.40">
    <property type="match status" value="2"/>
</dbReference>
<dbReference type="OrthoDB" id="2963168at2759"/>
<evidence type="ECO:0000313" key="3">
    <source>
        <dbReference type="EMBL" id="EDR30191.1"/>
    </source>
</evidence>
<gene>
    <name evidence="3" type="ORF">EDI_345320</name>
</gene>
<dbReference type="GO" id="GO:0005524">
    <property type="term" value="F:ATP binding"/>
    <property type="evidence" value="ECO:0007669"/>
    <property type="project" value="UniProtKB-KW"/>
</dbReference>
<keyword evidence="3" id="KW-0560">Oxidoreductase</keyword>
<dbReference type="AlphaFoldDB" id="B0E5M2"/>
<dbReference type="VEuPathDB" id="AmoebaDB:EDI_345320"/>
<dbReference type="eggNOG" id="KOG0100">
    <property type="taxonomic scope" value="Eukaryota"/>
</dbReference>
<dbReference type="PRINTS" id="PR00301">
    <property type="entry name" value="HEATSHOCK70"/>
</dbReference>
<name>B0E5M2_ENTDS</name>
<dbReference type="InterPro" id="IPR013126">
    <property type="entry name" value="Hsp_70_fam"/>
</dbReference>
<evidence type="ECO:0000313" key="4">
    <source>
        <dbReference type="Proteomes" id="UP000008076"/>
    </source>
</evidence>
<dbReference type="InterPro" id="IPR043129">
    <property type="entry name" value="ATPase_NBD"/>
</dbReference>
<dbReference type="EMBL" id="DS547810">
    <property type="protein sequence ID" value="EDR30191.1"/>
    <property type="molecule type" value="Genomic_DNA"/>
</dbReference>
<dbReference type="GeneID" id="5878580"/>
<dbReference type="GO" id="GO:0032440">
    <property type="term" value="F:2-alkenal reductase [NAD(P)H] activity"/>
    <property type="evidence" value="ECO:0007669"/>
    <property type="project" value="UniProtKB-EC"/>
</dbReference>
<dbReference type="PANTHER" id="PTHR19375">
    <property type="entry name" value="HEAT SHOCK PROTEIN 70KDA"/>
    <property type="match status" value="1"/>
</dbReference>
<keyword evidence="2" id="KW-0067">ATP-binding</keyword>
<dbReference type="FunFam" id="3.90.640.10:FF:000033">
    <property type="entry name" value="Heat shock 70 kDa protein"/>
    <property type="match status" value="1"/>
</dbReference>
<organism evidence="4">
    <name type="scientific">Entamoeba dispar (strain ATCC PRA-260 / SAW760)</name>
    <dbReference type="NCBI Taxonomy" id="370354"/>
    <lineage>
        <taxon>Eukaryota</taxon>
        <taxon>Amoebozoa</taxon>
        <taxon>Evosea</taxon>
        <taxon>Archamoebae</taxon>
        <taxon>Mastigamoebida</taxon>
        <taxon>Entamoebidae</taxon>
        <taxon>Entamoeba</taxon>
    </lineage>
</organism>
<dbReference type="RefSeq" id="XP_001733698.1">
    <property type="nucleotide sequence ID" value="XM_001733646.1"/>
</dbReference>
<dbReference type="KEGG" id="edi:EDI_345320"/>
<dbReference type="Proteomes" id="UP000008076">
    <property type="component" value="Unassembled WGS sequence"/>
</dbReference>
<reference evidence="4" key="1">
    <citation type="submission" date="2007-12" db="EMBL/GenBank/DDBJ databases">
        <title>Annotation of Entamoeba dispar SAW760.</title>
        <authorList>
            <person name="Lorenzi H."/>
            <person name="Inman J."/>
            <person name="Schobel S."/>
            <person name="Amedeo P."/>
            <person name="Caler E."/>
        </authorList>
    </citation>
    <scope>NUCLEOTIDE SEQUENCE [LARGE SCALE GENOMIC DNA]</scope>
    <source>
        <strain evidence="4">ATCC PRA-260 / SAW760</strain>
    </source>
</reference>
<keyword evidence="4" id="KW-1185">Reference proteome</keyword>
<evidence type="ECO:0000256" key="2">
    <source>
        <dbReference type="ARBA" id="ARBA00022840"/>
    </source>
</evidence>
<protein>
    <submittedName>
        <fullName evidence="3">78 kDa glucose-regulated protein, putative</fullName>
        <ecNumber evidence="3">1.3.1.74</ecNumber>
    </submittedName>
</protein>
<dbReference type="Pfam" id="PF00012">
    <property type="entry name" value="HSP70"/>
    <property type="match status" value="1"/>
</dbReference>
<evidence type="ECO:0000256" key="1">
    <source>
        <dbReference type="ARBA" id="ARBA00022741"/>
    </source>
</evidence>
<proteinExistence type="predicted"/>
<dbReference type="EC" id="1.3.1.74" evidence="3"/>